<dbReference type="EMBL" id="WJBH02000001">
    <property type="protein sequence ID" value="KAI9564251.1"/>
    <property type="molecule type" value="Genomic_DNA"/>
</dbReference>
<evidence type="ECO:0000256" key="3">
    <source>
        <dbReference type="ARBA" id="ARBA00022448"/>
    </source>
</evidence>
<feature type="transmembrane region" description="Helical" evidence="12">
    <location>
        <begin position="160"/>
        <end position="180"/>
    </location>
</feature>
<dbReference type="Pfam" id="PF00474">
    <property type="entry name" value="SSF"/>
    <property type="match status" value="1"/>
</dbReference>
<keyword evidence="14" id="KW-1185">Reference proteome</keyword>
<feature type="transmembrane region" description="Helical" evidence="12">
    <location>
        <begin position="54"/>
        <end position="73"/>
    </location>
</feature>
<dbReference type="GO" id="GO:0006814">
    <property type="term" value="P:sodium ion transport"/>
    <property type="evidence" value="ECO:0007669"/>
    <property type="project" value="UniProtKB-KW"/>
</dbReference>
<feature type="transmembrane region" description="Helical" evidence="12">
    <location>
        <begin position="385"/>
        <end position="407"/>
    </location>
</feature>
<evidence type="ECO:0000256" key="10">
    <source>
        <dbReference type="ARBA" id="ARBA00023201"/>
    </source>
</evidence>
<feature type="transmembrane region" description="Helical" evidence="12">
    <location>
        <begin position="85"/>
        <end position="109"/>
    </location>
</feature>
<evidence type="ECO:0000256" key="9">
    <source>
        <dbReference type="ARBA" id="ARBA00023136"/>
    </source>
</evidence>
<protein>
    <submittedName>
        <fullName evidence="13">Uncharacterized protein</fullName>
    </submittedName>
</protein>
<feature type="transmembrane region" description="Helical" evidence="12">
    <location>
        <begin position="341"/>
        <end position="365"/>
    </location>
</feature>
<dbReference type="GO" id="GO:0005886">
    <property type="term" value="C:plasma membrane"/>
    <property type="evidence" value="ECO:0007669"/>
    <property type="project" value="UniProtKB-SubCell"/>
</dbReference>
<keyword evidence="4" id="KW-1003">Cell membrane</keyword>
<dbReference type="PANTHER" id="PTHR42985">
    <property type="entry name" value="SODIUM-COUPLED MONOCARBOXYLATE TRANSPORTER"/>
    <property type="match status" value="1"/>
</dbReference>
<feature type="transmembrane region" description="Helical" evidence="12">
    <location>
        <begin position="242"/>
        <end position="260"/>
    </location>
</feature>
<feature type="transmembrane region" description="Helical" evidence="12">
    <location>
        <begin position="281"/>
        <end position="303"/>
    </location>
</feature>
<evidence type="ECO:0000256" key="6">
    <source>
        <dbReference type="ARBA" id="ARBA00022989"/>
    </source>
</evidence>
<keyword evidence="10" id="KW-0739">Sodium transport</keyword>
<evidence type="ECO:0000256" key="5">
    <source>
        <dbReference type="ARBA" id="ARBA00022692"/>
    </source>
</evidence>
<dbReference type="PROSITE" id="PS50283">
    <property type="entry name" value="NA_SOLUT_SYMP_3"/>
    <property type="match status" value="1"/>
</dbReference>
<keyword evidence="3" id="KW-0813">Transport</keyword>
<feature type="transmembrane region" description="Helical" evidence="12">
    <location>
        <begin position="130"/>
        <end position="154"/>
    </location>
</feature>
<keyword evidence="7" id="KW-0915">Sodium</keyword>
<dbReference type="InterPro" id="IPR001734">
    <property type="entry name" value="Na/solute_symporter"/>
</dbReference>
<dbReference type="PANTHER" id="PTHR42985:SF39">
    <property type="entry name" value="GH10366P"/>
    <property type="match status" value="1"/>
</dbReference>
<evidence type="ECO:0000256" key="2">
    <source>
        <dbReference type="ARBA" id="ARBA00006434"/>
    </source>
</evidence>
<evidence type="ECO:0000256" key="11">
    <source>
        <dbReference type="RuleBase" id="RU362091"/>
    </source>
</evidence>
<keyword evidence="5 12" id="KW-0812">Transmembrane</keyword>
<keyword evidence="9 12" id="KW-0472">Membrane</keyword>
<feature type="transmembrane region" description="Helical" evidence="12">
    <location>
        <begin position="519"/>
        <end position="541"/>
    </location>
</feature>
<evidence type="ECO:0000256" key="7">
    <source>
        <dbReference type="ARBA" id="ARBA00023053"/>
    </source>
</evidence>
<accession>A0AAD5LK75</accession>
<dbReference type="Proteomes" id="UP000820818">
    <property type="component" value="Linkage Group LG1"/>
</dbReference>
<feature type="transmembrane region" description="Helical" evidence="12">
    <location>
        <begin position="445"/>
        <end position="464"/>
    </location>
</feature>
<dbReference type="AlphaFoldDB" id="A0AAD5LK75"/>
<dbReference type="GO" id="GO:0015293">
    <property type="term" value="F:symporter activity"/>
    <property type="evidence" value="ECO:0007669"/>
    <property type="project" value="TreeGrafter"/>
</dbReference>
<keyword evidence="6 12" id="KW-1133">Transmembrane helix</keyword>
<reference evidence="13 14" key="1">
    <citation type="submission" date="2022-05" db="EMBL/GenBank/DDBJ databases">
        <title>A multi-omics perspective on studying reproductive biology in Daphnia sinensis.</title>
        <authorList>
            <person name="Jia J."/>
        </authorList>
    </citation>
    <scope>NUCLEOTIDE SEQUENCE [LARGE SCALE GENOMIC DNA]</scope>
    <source>
        <strain evidence="13 14">WSL</strain>
    </source>
</reference>
<sequence>MATTSDSWTKLFTWVDYLLFAVTLLVSSLVGIYHAWRGASDSTSDYLMGGRKMPIFPVAMSLAASSISATTLLGAPTEVYLNGTMYVWLTVSAVLSIAAATHVYLPIFYRLKIVSANQYLEIRFNLVIRRLASVLFVVKQLLYLSIVALGPSWALRQVTGIHTLASVGILFAVCTFYTAIGGIKAVVWTDTIQFVMMYGSIIILIIKGVFDVGGWGPVWERNYNTSRLELLNIDIDPTTPHTVWSLVIGGFFYWMSWYAVDQTTVQRFLVMKTLRKAKISMWSNLVAVCGIILLCGVVGLVMYSKYFDCDPLTAKVIDKADQIVPFFVMDVLGDFPGLPGLFVAGIFSGALSTLSSVLNAVALIVLEDFIRPVFPNMQERTATRVVKGVSFVFGILSFSMVFLVAQIKTILDATLSFDGAVAGSILGVFTLGIFVPWANPIGAGVGMLTAFGFMMWLGLSAQIAKSSGMVHNTQAKSFSIENCPRYNESFGSLPAYSNWGNSSIPDEQEEVFILLRISYLWYTVIGMLIVLILGALVSLFTDALNAFSRPMDMPPEQLRDSIVIRKFSATDEDHVTGSLL</sequence>
<evidence type="ECO:0000256" key="1">
    <source>
        <dbReference type="ARBA" id="ARBA00004651"/>
    </source>
</evidence>
<feature type="transmembrane region" description="Helical" evidence="12">
    <location>
        <begin position="419"/>
        <end position="438"/>
    </location>
</feature>
<feature type="transmembrane region" description="Helical" evidence="12">
    <location>
        <begin position="12"/>
        <end position="33"/>
    </location>
</feature>
<evidence type="ECO:0000313" key="13">
    <source>
        <dbReference type="EMBL" id="KAI9564251.1"/>
    </source>
</evidence>
<comment type="subcellular location">
    <subcellularLocation>
        <location evidence="1">Cell membrane</location>
        <topology evidence="1">Multi-pass membrane protein</topology>
    </subcellularLocation>
</comment>
<dbReference type="Gene3D" id="1.20.1730.10">
    <property type="entry name" value="Sodium/glucose cotransporter"/>
    <property type="match status" value="1"/>
</dbReference>
<dbReference type="CDD" id="cd11492">
    <property type="entry name" value="SLC5sbd_NIS-SMVT"/>
    <property type="match status" value="1"/>
</dbReference>
<proteinExistence type="inferred from homology"/>
<feature type="transmembrane region" description="Helical" evidence="12">
    <location>
        <begin position="192"/>
        <end position="210"/>
    </location>
</feature>
<evidence type="ECO:0000256" key="8">
    <source>
        <dbReference type="ARBA" id="ARBA00023065"/>
    </source>
</evidence>
<keyword evidence="8" id="KW-0406">Ion transport</keyword>
<comment type="similarity">
    <text evidence="2 11">Belongs to the sodium:solute symporter (SSF) (TC 2.A.21) family.</text>
</comment>
<dbReference type="InterPro" id="IPR051163">
    <property type="entry name" value="Sodium:Solute_Symporter_SSF"/>
</dbReference>
<evidence type="ECO:0000256" key="4">
    <source>
        <dbReference type="ARBA" id="ARBA00022475"/>
    </source>
</evidence>
<gene>
    <name evidence="13" type="ORF">GHT06_007989</name>
</gene>
<dbReference type="NCBIfam" id="TIGR00813">
    <property type="entry name" value="sss"/>
    <property type="match status" value="1"/>
</dbReference>
<organism evidence="13 14">
    <name type="scientific">Daphnia sinensis</name>
    <dbReference type="NCBI Taxonomy" id="1820382"/>
    <lineage>
        <taxon>Eukaryota</taxon>
        <taxon>Metazoa</taxon>
        <taxon>Ecdysozoa</taxon>
        <taxon>Arthropoda</taxon>
        <taxon>Crustacea</taxon>
        <taxon>Branchiopoda</taxon>
        <taxon>Diplostraca</taxon>
        <taxon>Cladocera</taxon>
        <taxon>Anomopoda</taxon>
        <taxon>Daphniidae</taxon>
        <taxon>Daphnia</taxon>
        <taxon>Daphnia similis group</taxon>
    </lineage>
</organism>
<dbReference type="InterPro" id="IPR038377">
    <property type="entry name" value="Na/Glc_symporter_sf"/>
</dbReference>
<comment type="caution">
    <text evidence="13">The sequence shown here is derived from an EMBL/GenBank/DDBJ whole genome shotgun (WGS) entry which is preliminary data.</text>
</comment>
<evidence type="ECO:0000256" key="12">
    <source>
        <dbReference type="SAM" id="Phobius"/>
    </source>
</evidence>
<name>A0AAD5LK75_9CRUS</name>
<evidence type="ECO:0000313" key="14">
    <source>
        <dbReference type="Proteomes" id="UP000820818"/>
    </source>
</evidence>